<accession>A0A815UYZ2</accession>
<dbReference type="Proteomes" id="UP000663870">
    <property type="component" value="Unassembled WGS sequence"/>
</dbReference>
<organism evidence="2 3">
    <name type="scientific">Rotaria sordida</name>
    <dbReference type="NCBI Taxonomy" id="392033"/>
    <lineage>
        <taxon>Eukaryota</taxon>
        <taxon>Metazoa</taxon>
        <taxon>Spiralia</taxon>
        <taxon>Gnathifera</taxon>
        <taxon>Rotifera</taxon>
        <taxon>Eurotatoria</taxon>
        <taxon>Bdelloidea</taxon>
        <taxon>Philodinida</taxon>
        <taxon>Philodinidae</taxon>
        <taxon>Rotaria</taxon>
    </lineage>
</organism>
<dbReference type="EMBL" id="CAJNOH010001684">
    <property type="protein sequence ID" value="CAF1241646.1"/>
    <property type="molecule type" value="Genomic_DNA"/>
</dbReference>
<evidence type="ECO:0000313" key="3">
    <source>
        <dbReference type="Proteomes" id="UP000663870"/>
    </source>
</evidence>
<sequence>MFLKKIAKKELNLLFSSQLDNLLRLHNSPSSTSNSFWYRTSNIVRPHPYADSLPIEYDNNNEVIPEVTIDELINIVLAKKKKKSLDTHDTSNYMFNFLDLN</sequence>
<gene>
    <name evidence="2" type="ORF">JXQ802_LOCUS41752</name>
    <name evidence="1" type="ORF">PYM288_LOCUS26907</name>
</gene>
<protein>
    <submittedName>
        <fullName evidence="2">Uncharacterized protein</fullName>
    </submittedName>
</protein>
<proteinExistence type="predicted"/>
<reference evidence="2" key="1">
    <citation type="submission" date="2021-02" db="EMBL/GenBank/DDBJ databases">
        <authorList>
            <person name="Nowell W R."/>
        </authorList>
    </citation>
    <scope>NUCLEOTIDE SEQUENCE</scope>
</reference>
<dbReference type="Proteomes" id="UP000663854">
    <property type="component" value="Unassembled WGS sequence"/>
</dbReference>
<comment type="caution">
    <text evidence="2">The sequence shown here is derived from an EMBL/GenBank/DDBJ whole genome shotgun (WGS) entry which is preliminary data.</text>
</comment>
<evidence type="ECO:0000313" key="2">
    <source>
        <dbReference type="EMBL" id="CAF1523684.1"/>
    </source>
</evidence>
<keyword evidence="3" id="KW-1185">Reference proteome</keyword>
<dbReference type="EMBL" id="CAJNOL010002704">
    <property type="protein sequence ID" value="CAF1523684.1"/>
    <property type="molecule type" value="Genomic_DNA"/>
</dbReference>
<dbReference type="AlphaFoldDB" id="A0A815UYZ2"/>
<name>A0A815UYZ2_9BILA</name>
<evidence type="ECO:0000313" key="1">
    <source>
        <dbReference type="EMBL" id="CAF1241646.1"/>
    </source>
</evidence>